<dbReference type="InterPro" id="IPR002878">
    <property type="entry name" value="ChsH2_C"/>
</dbReference>
<evidence type="ECO:0000259" key="2">
    <source>
        <dbReference type="Pfam" id="PF12172"/>
    </source>
</evidence>
<dbReference type="InterPro" id="IPR022002">
    <property type="entry name" value="ChsH2_Znr"/>
</dbReference>
<evidence type="ECO:0000313" key="3">
    <source>
        <dbReference type="EMBL" id="USQ81302.1"/>
    </source>
</evidence>
<feature type="domain" description="ChsH2 C-terminal OB-fold" evidence="1">
    <location>
        <begin position="61"/>
        <end position="126"/>
    </location>
</feature>
<reference evidence="3" key="1">
    <citation type="submission" date="2022-06" db="EMBL/GenBank/DDBJ databases">
        <title>Ornithinimicrobium HY1793.</title>
        <authorList>
            <person name="Huang Y."/>
        </authorList>
    </citation>
    <scope>NUCLEOTIDE SEQUENCE</scope>
    <source>
        <strain evidence="3">HY1793</strain>
    </source>
</reference>
<dbReference type="PANTHER" id="PTHR34075">
    <property type="entry name" value="BLR3430 PROTEIN"/>
    <property type="match status" value="1"/>
</dbReference>
<protein>
    <submittedName>
        <fullName evidence="3">Zn-ribbon domain-containing OB-fold protein</fullName>
    </submittedName>
</protein>
<accession>A0ABY4YXG7</accession>
<dbReference type="Gene3D" id="6.10.30.10">
    <property type="match status" value="1"/>
</dbReference>
<evidence type="ECO:0000313" key="4">
    <source>
        <dbReference type="Proteomes" id="UP001056455"/>
    </source>
</evidence>
<keyword evidence="4" id="KW-1185">Reference proteome</keyword>
<dbReference type="Pfam" id="PF01796">
    <property type="entry name" value="OB_ChsH2_C"/>
    <property type="match status" value="1"/>
</dbReference>
<dbReference type="InterPro" id="IPR012340">
    <property type="entry name" value="NA-bd_OB-fold"/>
</dbReference>
<organism evidence="3 4">
    <name type="scientific">Ornithinimicrobium faecis</name>
    <dbReference type="NCBI Taxonomy" id="2934158"/>
    <lineage>
        <taxon>Bacteria</taxon>
        <taxon>Bacillati</taxon>
        <taxon>Actinomycetota</taxon>
        <taxon>Actinomycetes</taxon>
        <taxon>Micrococcales</taxon>
        <taxon>Ornithinimicrobiaceae</taxon>
        <taxon>Ornithinimicrobium</taxon>
    </lineage>
</organism>
<proteinExistence type="predicted"/>
<evidence type="ECO:0000259" key="1">
    <source>
        <dbReference type="Pfam" id="PF01796"/>
    </source>
</evidence>
<dbReference type="SUPFAM" id="SSF50249">
    <property type="entry name" value="Nucleic acid-binding proteins"/>
    <property type="match status" value="1"/>
</dbReference>
<feature type="domain" description="ChsH2 rubredoxin-like zinc ribbon" evidence="2">
    <location>
        <begin position="24"/>
        <end position="59"/>
    </location>
</feature>
<name>A0ABY4YXG7_9MICO</name>
<dbReference type="Proteomes" id="UP001056455">
    <property type="component" value="Chromosome"/>
</dbReference>
<gene>
    <name evidence="3" type="ORF">NF556_06560</name>
</gene>
<dbReference type="RefSeq" id="WP_252594697.1">
    <property type="nucleotide sequence ID" value="NZ_CP099489.1"/>
</dbReference>
<dbReference type="PANTHER" id="PTHR34075:SF5">
    <property type="entry name" value="BLR3430 PROTEIN"/>
    <property type="match status" value="1"/>
</dbReference>
<sequence>MTNKDSKAASYPPPTPTAVSAPFWEAAQEERFVYQQCADCARAVFPPRAHCPHCWSQTLAWQESTGEGTIASFTVAHRPGHPAFAELAPFVLALIDVQDGFRLLSRLTQNPDAGLQVGDPVRLVWVASGDWKLPLFEPIPVDGGQ</sequence>
<dbReference type="InterPro" id="IPR052513">
    <property type="entry name" value="Thioester_dehydratase-like"/>
</dbReference>
<dbReference type="Pfam" id="PF12172">
    <property type="entry name" value="zf-ChsH2"/>
    <property type="match status" value="1"/>
</dbReference>
<dbReference type="EMBL" id="CP099489">
    <property type="protein sequence ID" value="USQ81302.1"/>
    <property type="molecule type" value="Genomic_DNA"/>
</dbReference>